<dbReference type="RefSeq" id="XP_046059605.1">
    <property type="nucleotide sequence ID" value="XM_046206985.1"/>
</dbReference>
<accession>A0A9P8P086</accession>
<dbReference type="EMBL" id="JAEUBE010000378">
    <property type="protein sequence ID" value="KAH3662516.1"/>
    <property type="molecule type" value="Genomic_DNA"/>
</dbReference>
<gene>
    <name evidence="1" type="ORF">OGAPHI_005768</name>
</gene>
<proteinExistence type="predicted"/>
<dbReference type="Proteomes" id="UP000769157">
    <property type="component" value="Unassembled WGS sequence"/>
</dbReference>
<reference evidence="1" key="1">
    <citation type="journal article" date="2021" name="Open Biol.">
        <title>Shared evolutionary footprints suggest mitochondrial oxidative damage underlies multiple complex I losses in fungi.</title>
        <authorList>
            <person name="Schikora-Tamarit M.A."/>
            <person name="Marcet-Houben M."/>
            <person name="Nosek J."/>
            <person name="Gabaldon T."/>
        </authorList>
    </citation>
    <scope>NUCLEOTIDE SEQUENCE</scope>
    <source>
        <strain evidence="1">CBS6075</strain>
    </source>
</reference>
<organism evidence="1 2">
    <name type="scientific">Ogataea philodendri</name>
    <dbReference type="NCBI Taxonomy" id="1378263"/>
    <lineage>
        <taxon>Eukaryota</taxon>
        <taxon>Fungi</taxon>
        <taxon>Dikarya</taxon>
        <taxon>Ascomycota</taxon>
        <taxon>Saccharomycotina</taxon>
        <taxon>Pichiomycetes</taxon>
        <taxon>Pichiales</taxon>
        <taxon>Pichiaceae</taxon>
        <taxon>Ogataea</taxon>
    </lineage>
</organism>
<name>A0A9P8P086_9ASCO</name>
<protein>
    <submittedName>
        <fullName evidence="1">Uncharacterized protein</fullName>
    </submittedName>
</protein>
<evidence type="ECO:0000313" key="1">
    <source>
        <dbReference type="EMBL" id="KAH3662516.1"/>
    </source>
</evidence>
<dbReference type="AlphaFoldDB" id="A0A9P8P086"/>
<evidence type="ECO:0000313" key="2">
    <source>
        <dbReference type="Proteomes" id="UP000769157"/>
    </source>
</evidence>
<comment type="caution">
    <text evidence="1">The sequence shown here is derived from an EMBL/GenBank/DDBJ whole genome shotgun (WGS) entry which is preliminary data.</text>
</comment>
<keyword evidence="2" id="KW-1185">Reference proteome</keyword>
<sequence>MAADANIGFIVILNGMIKNPIAIGSITRLYTTASTKLVLMLRKVFCEMSSAPNTPAVPSWRPKSFSCTSSAASGCADESITTSAASIAMSVPDAMAMPRSAWIRAGASLMPSPTNATFRPRCCIWSTTRSLSSGLACAKTLLNGIPTARDTVRAVLALSPVTIDTV</sequence>
<reference evidence="1" key="2">
    <citation type="submission" date="2021-01" db="EMBL/GenBank/DDBJ databases">
        <authorList>
            <person name="Schikora-Tamarit M.A."/>
        </authorList>
    </citation>
    <scope>NUCLEOTIDE SEQUENCE</scope>
    <source>
        <strain evidence="1">CBS6075</strain>
    </source>
</reference>
<dbReference type="GeneID" id="70237732"/>